<dbReference type="Pfam" id="PF00282">
    <property type="entry name" value="Pyridoxal_deC"/>
    <property type="match status" value="1"/>
</dbReference>
<comment type="cofactor">
    <cofactor evidence="1 6 7">
        <name>pyridoxal 5'-phosphate</name>
        <dbReference type="ChEBI" id="CHEBI:597326"/>
    </cofactor>
</comment>
<comment type="caution">
    <text evidence="8">The sequence shown here is derived from an EMBL/GenBank/DDBJ whole genome shotgun (WGS) entry which is preliminary data.</text>
</comment>
<evidence type="ECO:0000256" key="7">
    <source>
        <dbReference type="RuleBase" id="RU000382"/>
    </source>
</evidence>
<evidence type="ECO:0000256" key="3">
    <source>
        <dbReference type="ARBA" id="ARBA00022793"/>
    </source>
</evidence>
<dbReference type="PROSITE" id="PS00392">
    <property type="entry name" value="DDC_GAD_HDC_YDC"/>
    <property type="match status" value="1"/>
</dbReference>
<sequence length="527" mass="60375">MDNSINIKDISPFDFLAKVGGFFKKNESNNSSDNLGYYENILPNGDYETTCQFLQKVVDLMMIHIKNTNNRSEKILRFQHPEDLKQVLDLEIKKEPVELSKIIDDCEMVMNYAVKTGHPRFFNQLSQGLDIVSLAGEWVTATTNTNMFTYEIAPVYNLIEMTVIDKMRILIGWNEPCDGLLNPGGSISNLYAVQAAKHFFFPQTKLNGLFKMPKLVLFTSEHSHYSVHRAATILGLGLNQVKNVPVDEKGKIIPEKLEFMIQESLKLNEVPFMVILTAGTTVLGAFDPIEPVADLCSKYNLWLHVDAAWGGGALLSRKYRNLMKGIDRADSVTWNPHKLMGALLQASVFLVKKKGILLNCNEMNATYLFQQDKHYDVCYDTGDKTIQCGRHVDVFKVWLMWRAKGDEGFEKQMDRLFELANLLYEQLKIRQNYEIVLENPEMTNICFWYVPISLQKMDKNSNEYKQKLHQVAPKIKEKMMVNGSLMVGYQPLDDKPNFFRAIISNAATKEEDILFMLDEIEKLGKDL</sequence>
<dbReference type="OrthoDB" id="392571at2759"/>
<dbReference type="Gene3D" id="3.40.640.10">
    <property type="entry name" value="Type I PLP-dependent aspartate aminotransferase-like (Major domain)"/>
    <property type="match status" value="1"/>
</dbReference>
<dbReference type="InterPro" id="IPR021115">
    <property type="entry name" value="Pyridoxal-P_BS"/>
</dbReference>
<evidence type="ECO:0008006" key="10">
    <source>
        <dbReference type="Google" id="ProtNLM"/>
    </source>
</evidence>
<reference evidence="8" key="1">
    <citation type="submission" date="2021-02" db="EMBL/GenBank/DDBJ databases">
        <authorList>
            <person name="Nowell W R."/>
        </authorList>
    </citation>
    <scope>NUCLEOTIDE SEQUENCE</scope>
    <source>
        <strain evidence="8">Ploen Becks lab</strain>
    </source>
</reference>
<proteinExistence type="inferred from homology"/>
<dbReference type="SUPFAM" id="SSF53383">
    <property type="entry name" value="PLP-dependent transferases"/>
    <property type="match status" value="1"/>
</dbReference>
<evidence type="ECO:0000256" key="5">
    <source>
        <dbReference type="ARBA" id="ARBA00023239"/>
    </source>
</evidence>
<dbReference type="InterPro" id="IPR002129">
    <property type="entry name" value="PyrdxlP-dep_de-COase"/>
</dbReference>
<dbReference type="EMBL" id="CAJNOC010003470">
    <property type="protein sequence ID" value="CAF0984058.1"/>
    <property type="molecule type" value="Genomic_DNA"/>
</dbReference>
<dbReference type="GO" id="GO:0005737">
    <property type="term" value="C:cytoplasm"/>
    <property type="evidence" value="ECO:0007669"/>
    <property type="project" value="TreeGrafter"/>
</dbReference>
<dbReference type="GO" id="GO:0009449">
    <property type="term" value="P:gamma-aminobutyric acid biosynthetic process"/>
    <property type="evidence" value="ECO:0007669"/>
    <property type="project" value="TreeGrafter"/>
</dbReference>
<evidence type="ECO:0000256" key="6">
    <source>
        <dbReference type="PIRSR" id="PIRSR602129-50"/>
    </source>
</evidence>
<dbReference type="GO" id="GO:0030170">
    <property type="term" value="F:pyridoxal phosphate binding"/>
    <property type="evidence" value="ECO:0007669"/>
    <property type="project" value="InterPro"/>
</dbReference>
<dbReference type="CDD" id="cd06450">
    <property type="entry name" value="DOPA_deC_like"/>
    <property type="match status" value="1"/>
</dbReference>
<evidence type="ECO:0000256" key="2">
    <source>
        <dbReference type="ARBA" id="ARBA00009533"/>
    </source>
</evidence>
<dbReference type="Proteomes" id="UP000663879">
    <property type="component" value="Unassembled WGS sequence"/>
</dbReference>
<comment type="similarity">
    <text evidence="2 7">Belongs to the group II decarboxylase family.</text>
</comment>
<keyword evidence="3" id="KW-0210">Decarboxylase</keyword>
<protein>
    <recommendedName>
        <fullName evidence="10">Glutamate decarboxylase</fullName>
    </recommendedName>
</protein>
<dbReference type="InterPro" id="IPR015424">
    <property type="entry name" value="PyrdxlP-dep_Trfase"/>
</dbReference>
<dbReference type="Gene3D" id="3.90.1150.170">
    <property type="match status" value="1"/>
</dbReference>
<evidence type="ECO:0000313" key="8">
    <source>
        <dbReference type="EMBL" id="CAF0984058.1"/>
    </source>
</evidence>
<evidence type="ECO:0000313" key="9">
    <source>
        <dbReference type="Proteomes" id="UP000663879"/>
    </source>
</evidence>
<dbReference type="PANTHER" id="PTHR45677:SF10">
    <property type="entry name" value="GLUTAMATE DECARBOXYLASE"/>
    <property type="match status" value="1"/>
</dbReference>
<dbReference type="PANTHER" id="PTHR45677">
    <property type="entry name" value="GLUTAMATE DECARBOXYLASE-RELATED"/>
    <property type="match status" value="1"/>
</dbReference>
<organism evidence="8 9">
    <name type="scientific">Brachionus calyciflorus</name>
    <dbReference type="NCBI Taxonomy" id="104777"/>
    <lineage>
        <taxon>Eukaryota</taxon>
        <taxon>Metazoa</taxon>
        <taxon>Spiralia</taxon>
        <taxon>Gnathifera</taxon>
        <taxon>Rotifera</taxon>
        <taxon>Eurotatoria</taxon>
        <taxon>Monogononta</taxon>
        <taxon>Pseudotrocha</taxon>
        <taxon>Ploima</taxon>
        <taxon>Brachionidae</taxon>
        <taxon>Brachionus</taxon>
    </lineage>
</organism>
<feature type="modified residue" description="N6-(pyridoxal phosphate)lysine" evidence="6">
    <location>
        <position position="338"/>
    </location>
</feature>
<accession>A0A814FMK3</accession>
<dbReference type="GO" id="GO:0004351">
    <property type="term" value="F:glutamate decarboxylase activity"/>
    <property type="evidence" value="ECO:0007669"/>
    <property type="project" value="TreeGrafter"/>
</dbReference>
<keyword evidence="5 7" id="KW-0456">Lyase</keyword>
<gene>
    <name evidence="8" type="ORF">OXX778_LOCUS15571</name>
</gene>
<keyword evidence="4 6" id="KW-0663">Pyridoxal phosphate</keyword>
<keyword evidence="9" id="KW-1185">Reference proteome</keyword>
<evidence type="ECO:0000256" key="1">
    <source>
        <dbReference type="ARBA" id="ARBA00001933"/>
    </source>
</evidence>
<dbReference type="AlphaFoldDB" id="A0A814FMK3"/>
<dbReference type="InterPro" id="IPR015421">
    <property type="entry name" value="PyrdxlP-dep_Trfase_major"/>
</dbReference>
<evidence type="ECO:0000256" key="4">
    <source>
        <dbReference type="ARBA" id="ARBA00022898"/>
    </source>
</evidence>
<name>A0A814FMK3_9BILA</name>